<dbReference type="Proteomes" id="UP000564536">
    <property type="component" value="Unassembled WGS sequence"/>
</dbReference>
<organism evidence="1 2">
    <name type="scientific">Listeria weihenstephanensis</name>
    <dbReference type="NCBI Taxonomy" id="1006155"/>
    <lineage>
        <taxon>Bacteria</taxon>
        <taxon>Bacillati</taxon>
        <taxon>Bacillota</taxon>
        <taxon>Bacilli</taxon>
        <taxon>Bacillales</taxon>
        <taxon>Listeriaceae</taxon>
        <taxon>Listeria</taxon>
    </lineage>
</organism>
<name>A0A841Z736_9LIST</name>
<evidence type="ECO:0000313" key="2">
    <source>
        <dbReference type="Proteomes" id="UP000564536"/>
    </source>
</evidence>
<accession>A0A841Z736</accession>
<protein>
    <submittedName>
        <fullName evidence="1">Uncharacterized protein</fullName>
    </submittedName>
</protein>
<dbReference type="RefSeq" id="WP_185426311.1">
    <property type="nucleotide sequence ID" value="NZ_JAARRL010000016.1"/>
</dbReference>
<dbReference type="EMBL" id="JAARRL010000016">
    <property type="protein sequence ID" value="MBC1501050.1"/>
    <property type="molecule type" value="Genomic_DNA"/>
</dbReference>
<proteinExistence type="predicted"/>
<gene>
    <name evidence="1" type="ORF">HB943_10590</name>
</gene>
<reference evidence="1 2" key="1">
    <citation type="submission" date="2020-03" db="EMBL/GenBank/DDBJ databases">
        <title>Soil Listeria distribution.</title>
        <authorList>
            <person name="Liao J."/>
            <person name="Wiedmann M."/>
        </authorList>
    </citation>
    <scope>NUCLEOTIDE SEQUENCE [LARGE SCALE GENOMIC DNA]</scope>
    <source>
        <strain evidence="1 2">FSL L7-1523</strain>
    </source>
</reference>
<evidence type="ECO:0000313" key="1">
    <source>
        <dbReference type="EMBL" id="MBC1501050.1"/>
    </source>
</evidence>
<dbReference type="AlphaFoldDB" id="A0A841Z736"/>
<sequence>MRELYFQEKMNGFQMRLTSENSKWYTYVTIIAENEAGERFEYTTKHVTFLFHPEIILHRATKKFNRKNPYGISFDWKKKADIILE</sequence>
<comment type="caution">
    <text evidence="1">The sequence shown here is derived from an EMBL/GenBank/DDBJ whole genome shotgun (WGS) entry which is preliminary data.</text>
</comment>